<dbReference type="Gene3D" id="3.10.20.90">
    <property type="entry name" value="Phosphatidylinositol 3-kinase Catalytic Subunit, Chain A, domain 1"/>
    <property type="match status" value="1"/>
</dbReference>
<evidence type="ECO:0000259" key="6">
    <source>
        <dbReference type="PROSITE" id="PS51399"/>
    </source>
</evidence>
<dbReference type="CDD" id="cd01770">
    <property type="entry name" value="UBX_UBXN2"/>
    <property type="match status" value="1"/>
</dbReference>
<dbReference type="SUPFAM" id="SSF54236">
    <property type="entry name" value="Ubiquitin-like"/>
    <property type="match status" value="1"/>
</dbReference>
<feature type="region of interest" description="Disordered" evidence="4">
    <location>
        <begin position="1"/>
        <end position="58"/>
    </location>
</feature>
<dbReference type="SMART" id="SM00166">
    <property type="entry name" value="UBX"/>
    <property type="match status" value="1"/>
</dbReference>
<dbReference type="Proteomes" id="UP001205105">
    <property type="component" value="Unassembled WGS sequence"/>
</dbReference>
<dbReference type="PANTHER" id="PTHR42887">
    <property type="entry name" value="OS12G0638800 PROTEIN"/>
    <property type="match status" value="1"/>
</dbReference>
<reference evidence="7" key="1">
    <citation type="submission" date="2020-11" db="EMBL/GenBank/DDBJ databases">
        <title>Chlorella ohadii genome sequencing and assembly.</title>
        <authorList>
            <person name="Murik O."/>
            <person name="Treves H."/>
            <person name="Kedem I."/>
            <person name="Shotland Y."/>
            <person name="Kaplan A."/>
        </authorList>
    </citation>
    <scope>NUCLEOTIDE SEQUENCE</scope>
    <source>
        <strain evidence="7">1</strain>
    </source>
</reference>
<dbReference type="Pfam" id="PF08059">
    <property type="entry name" value="SEP"/>
    <property type="match status" value="1"/>
</dbReference>
<dbReference type="SUPFAM" id="SSF51905">
    <property type="entry name" value="FAD/NAD(P)-binding domain"/>
    <property type="match status" value="1"/>
</dbReference>
<keyword evidence="8" id="KW-1185">Reference proteome</keyword>
<dbReference type="Pfam" id="PF22780">
    <property type="entry name" value="HI0933_like_1st"/>
    <property type="match status" value="1"/>
</dbReference>
<dbReference type="Pfam" id="PF00789">
    <property type="entry name" value="UBX"/>
    <property type="match status" value="1"/>
</dbReference>
<dbReference type="NCBIfam" id="TIGR00275">
    <property type="entry name" value="aminoacetone oxidase family FAD-binding enzyme"/>
    <property type="match status" value="1"/>
</dbReference>
<feature type="domain" description="UBX" evidence="5">
    <location>
        <begin position="207"/>
        <end position="284"/>
    </location>
</feature>
<dbReference type="Pfam" id="PF03486">
    <property type="entry name" value="HI0933_like"/>
    <property type="match status" value="1"/>
</dbReference>
<dbReference type="PANTHER" id="PTHR42887:SF2">
    <property type="entry name" value="OS12G0638800 PROTEIN"/>
    <property type="match status" value="1"/>
</dbReference>
<dbReference type="Gene3D" id="3.50.50.60">
    <property type="entry name" value="FAD/NAD(P)-binding domain"/>
    <property type="match status" value="2"/>
</dbReference>
<evidence type="ECO:0000256" key="3">
    <source>
        <dbReference type="ARBA" id="ARBA00022827"/>
    </source>
</evidence>
<dbReference type="InterPro" id="IPR004792">
    <property type="entry name" value="BaiN-like"/>
</dbReference>
<sequence length="751" mass="78895">MAPCRSGQVVRGAPQEGGRNGKGAAVDDIFEGAKAAGAEQGSFEDMYDDDEEEHGGGRFKAFSGAARTLAGGEAAPPQQQQGQRRPERRAVKIVFYANGVFTVDDGEPRSMNDPANLPFMEAIMRGQLPPELDPGDPNVQVNVNLLRSEEEYTPPAQPKVKAFSGTGHKLGGSSEAGGSGGASTSGAGAAPVLADAYGAVTWAGADPTLPHTSIQLRLADGSRLRAEFNLTHTVGDIRRFIRASRPDAASGPYRLATAFPPQPLDDDSVTIEAAGLANSVVVQNPQQHEIVVVGAGAAGLAAAYFAAVSGAQVKVLEKTDEAGKKVRISGGTRCNVLPSTVELPRDYFTDSSTSALRAVFRWASQGVYAGEHAVASSFLKLAVHPFLPYNTPSTWSLDDCHYWLSNSHEGGIKLALEEATGKWFPASNSGAEVRDRLVQACRKLGVQFAHGAGLEDVQQRQDGGWELQLQGGGREAAQRVILATGGLSYPALGTTGDGYRLLERHGHSLHTPYAALTPLLGTHPGGAQLSGISLYEAELSAVPSSSGGGGSSGGSKKKGARAKAQRTAMLFTHRGYSGPAILDLSHHVVKALERQQPAPQIRAQWTGDAAPEWEARLLEGGAALVSNMLRREGLPQRLAEALCLEAGVPLDRKLAELRKSERAALVAALTQYPLPISGHEGYAKAEVTGGGLPLNEVDCGTLESRRLPGVHVCGELLDVFGRIGGYNFYWAFVTGRLAGLSAAEAAAAAPH</sequence>
<dbReference type="Gene3D" id="1.10.8.260">
    <property type="entry name" value="HI0933 insert domain-like"/>
    <property type="match status" value="1"/>
</dbReference>
<comment type="cofactor">
    <cofactor evidence="1">
        <name>FAD</name>
        <dbReference type="ChEBI" id="CHEBI:57692"/>
    </cofactor>
</comment>
<feature type="domain" description="SEP" evidence="6">
    <location>
        <begin position="88"/>
        <end position="153"/>
    </location>
</feature>
<proteinExistence type="predicted"/>
<evidence type="ECO:0000313" key="7">
    <source>
        <dbReference type="EMBL" id="KAI7841946.1"/>
    </source>
</evidence>
<feature type="region of interest" description="Disordered" evidence="4">
    <location>
        <begin position="69"/>
        <end position="88"/>
    </location>
</feature>
<dbReference type="InterPro" id="IPR023166">
    <property type="entry name" value="BaiN-like_dom_sf"/>
</dbReference>
<dbReference type="SUPFAM" id="SSF160996">
    <property type="entry name" value="HI0933 insert domain-like"/>
    <property type="match status" value="1"/>
</dbReference>
<dbReference type="Gene3D" id="3.30.420.210">
    <property type="entry name" value="SEP domain"/>
    <property type="match status" value="1"/>
</dbReference>
<protein>
    <submittedName>
        <fullName evidence="7">Uncharacterized protein</fullName>
    </submittedName>
</protein>
<dbReference type="InterPro" id="IPR012989">
    <property type="entry name" value="SEP_domain"/>
</dbReference>
<dbReference type="SUPFAM" id="SSF102848">
    <property type="entry name" value="NSFL1 (p97 ATPase) cofactor p47, SEP domain"/>
    <property type="match status" value="1"/>
</dbReference>
<dbReference type="PROSITE" id="PS50033">
    <property type="entry name" value="UBX"/>
    <property type="match status" value="1"/>
</dbReference>
<dbReference type="Gene3D" id="2.40.30.10">
    <property type="entry name" value="Translation factors"/>
    <property type="match status" value="1"/>
</dbReference>
<dbReference type="EMBL" id="JADXDR010000058">
    <property type="protein sequence ID" value="KAI7841946.1"/>
    <property type="molecule type" value="Genomic_DNA"/>
</dbReference>
<dbReference type="InterPro" id="IPR036188">
    <property type="entry name" value="FAD/NAD-bd_sf"/>
</dbReference>
<accession>A0AAD5DRT8</accession>
<evidence type="ECO:0000256" key="2">
    <source>
        <dbReference type="ARBA" id="ARBA00022630"/>
    </source>
</evidence>
<dbReference type="InterPro" id="IPR057661">
    <property type="entry name" value="RsdA/BaiN/AoA(So)_Rossmann"/>
</dbReference>
<evidence type="ECO:0000313" key="8">
    <source>
        <dbReference type="Proteomes" id="UP001205105"/>
    </source>
</evidence>
<dbReference type="PROSITE" id="PS51399">
    <property type="entry name" value="SEP"/>
    <property type="match status" value="1"/>
</dbReference>
<evidence type="ECO:0000256" key="1">
    <source>
        <dbReference type="ARBA" id="ARBA00001974"/>
    </source>
</evidence>
<feature type="compositionally biased region" description="Low complexity" evidence="4">
    <location>
        <begin position="70"/>
        <end position="83"/>
    </location>
</feature>
<comment type="caution">
    <text evidence="7">The sequence shown here is derived from an EMBL/GenBank/DDBJ whole genome shotgun (WGS) entry which is preliminary data.</text>
</comment>
<dbReference type="InterPro" id="IPR055178">
    <property type="entry name" value="RsdA/BaiN/AoA(So)-like_dom"/>
</dbReference>
<keyword evidence="3" id="KW-0274">FAD</keyword>
<dbReference type="Pfam" id="PF13450">
    <property type="entry name" value="NAD_binding_8"/>
    <property type="match status" value="1"/>
</dbReference>
<feature type="region of interest" description="Disordered" evidence="4">
    <location>
        <begin position="151"/>
        <end position="187"/>
    </location>
</feature>
<evidence type="ECO:0000259" key="5">
    <source>
        <dbReference type="PROSITE" id="PS50033"/>
    </source>
</evidence>
<dbReference type="InterPro" id="IPR029071">
    <property type="entry name" value="Ubiquitin-like_domsf"/>
</dbReference>
<evidence type="ECO:0000256" key="4">
    <source>
        <dbReference type="SAM" id="MobiDB-lite"/>
    </source>
</evidence>
<feature type="compositionally biased region" description="Gly residues" evidence="4">
    <location>
        <begin position="168"/>
        <end position="183"/>
    </location>
</feature>
<organism evidence="7 8">
    <name type="scientific">Chlorella ohadii</name>
    <dbReference type="NCBI Taxonomy" id="2649997"/>
    <lineage>
        <taxon>Eukaryota</taxon>
        <taxon>Viridiplantae</taxon>
        <taxon>Chlorophyta</taxon>
        <taxon>core chlorophytes</taxon>
        <taxon>Trebouxiophyceae</taxon>
        <taxon>Chlorellales</taxon>
        <taxon>Chlorellaceae</taxon>
        <taxon>Chlorella clade</taxon>
        <taxon>Chlorella</taxon>
    </lineage>
</organism>
<dbReference type="InterPro" id="IPR001012">
    <property type="entry name" value="UBX_dom"/>
</dbReference>
<keyword evidence="2" id="KW-0285">Flavoprotein</keyword>
<feature type="region of interest" description="Disordered" evidence="4">
    <location>
        <begin position="543"/>
        <end position="563"/>
    </location>
</feature>
<dbReference type="AlphaFoldDB" id="A0AAD5DRT8"/>
<dbReference type="SMART" id="SM00553">
    <property type="entry name" value="SEP"/>
    <property type="match status" value="1"/>
</dbReference>
<dbReference type="InterPro" id="IPR036241">
    <property type="entry name" value="NSFL1C_SEP_dom_sf"/>
</dbReference>
<gene>
    <name evidence="7" type="ORF">COHA_004473</name>
</gene>
<name>A0AAD5DRT8_9CHLO</name>